<dbReference type="InterPro" id="IPR006108">
    <property type="entry name" value="3HC_DH_C"/>
</dbReference>
<keyword evidence="1 6" id="KW-0560">Oxidoreductase</keyword>
<protein>
    <submittedName>
        <fullName evidence="6">3-hydroxyacyl-CoA dehydrogenase</fullName>
        <ecNumber evidence="6">1.1.1.35</ecNumber>
    </submittedName>
</protein>
<evidence type="ECO:0000259" key="5">
    <source>
        <dbReference type="Pfam" id="PF02737"/>
    </source>
</evidence>
<organism evidence="6 7">
    <name type="scientific">Isosphaera pallida (strain ATCC 43644 / DSM 9630 / IS1B)</name>
    <dbReference type="NCBI Taxonomy" id="575540"/>
    <lineage>
        <taxon>Bacteria</taxon>
        <taxon>Pseudomonadati</taxon>
        <taxon>Planctomycetota</taxon>
        <taxon>Planctomycetia</taxon>
        <taxon>Isosphaerales</taxon>
        <taxon>Isosphaeraceae</taxon>
        <taxon>Isosphaera</taxon>
    </lineage>
</organism>
<dbReference type="InParanoid" id="E8QXJ4"/>
<reference evidence="6 7" key="2">
    <citation type="journal article" date="2011" name="Stand. Genomic Sci.">
        <title>Complete genome sequence of Isosphaera pallida type strain (IS1B).</title>
        <authorList>
            <consortium name="US DOE Joint Genome Institute (JGI-PGF)"/>
            <person name="Goker M."/>
            <person name="Cleland D."/>
            <person name="Saunders E."/>
            <person name="Lapidus A."/>
            <person name="Nolan M."/>
            <person name="Lucas S."/>
            <person name="Hammon N."/>
            <person name="Deshpande S."/>
            <person name="Cheng J.F."/>
            <person name="Tapia R."/>
            <person name="Han C."/>
            <person name="Goodwin L."/>
            <person name="Pitluck S."/>
            <person name="Liolios K."/>
            <person name="Pagani I."/>
            <person name="Ivanova N."/>
            <person name="Mavromatis K."/>
            <person name="Pati A."/>
            <person name="Chen A."/>
            <person name="Palaniappan K."/>
            <person name="Land M."/>
            <person name="Hauser L."/>
            <person name="Chang Y.J."/>
            <person name="Jeffries C.D."/>
            <person name="Detter J.C."/>
            <person name="Beck B."/>
            <person name="Woyke T."/>
            <person name="Bristow J."/>
            <person name="Eisen J.A."/>
            <person name="Markowitz V."/>
            <person name="Hugenholtz P."/>
            <person name="Kyrpides N.C."/>
            <person name="Klenk H.P."/>
        </authorList>
    </citation>
    <scope>NUCLEOTIDE SEQUENCE [LARGE SCALE GENOMIC DNA]</scope>
    <source>
        <strain evidence="7">ATCC 43644 / DSM 9630 / IS1B</strain>
    </source>
</reference>
<gene>
    <name evidence="6" type="ordered locus">Isop_2469</name>
</gene>
<evidence type="ECO:0000313" key="6">
    <source>
        <dbReference type="EMBL" id="ADV63042.1"/>
    </source>
</evidence>
<dbReference type="Pfam" id="PF00725">
    <property type="entry name" value="3HCDH"/>
    <property type="match status" value="1"/>
</dbReference>
<proteinExistence type="predicted"/>
<dbReference type="InterPro" id="IPR013328">
    <property type="entry name" value="6PGD_dom2"/>
</dbReference>
<dbReference type="Gene3D" id="3.40.50.720">
    <property type="entry name" value="NAD(P)-binding Rossmann-like Domain"/>
    <property type="match status" value="1"/>
</dbReference>
<sequence>MSLEPSSIPSAVGTPPPPLPPGRLGVVGTGQMGSGIAWNAAAHGWRVGLADQSLEVVRNAIDTIAARLAERVAKGKTTEEQRRAILERLEPFESPEALAESVPALDLIVEAVSEQITLKQEMFRRLDAAAPANTILTSNTSSISITLLAAATRRPAKVAGMHFMHPVPVMTLVEAIRGLQTSDETFRVVRLAAESMGKTVVEAKDTPGFLVNRVLMPMINEAIQALDDGVATAEDIDRAMMLGTNQPMGPLALADFIGLDTCLAIMTVLHEGFGDSKYRPAHLLRRQVAAGWLGRKTGRGFFVYDKARPSSSR</sequence>
<dbReference type="Gene3D" id="1.10.1040.10">
    <property type="entry name" value="N-(1-d-carboxylethyl)-l-norvaline Dehydrogenase, domain 2"/>
    <property type="match status" value="1"/>
</dbReference>
<feature type="domain" description="3-hydroxyacyl-CoA dehydrogenase C-terminal" evidence="4">
    <location>
        <begin position="208"/>
        <end position="304"/>
    </location>
</feature>
<dbReference type="FunCoup" id="E8QXJ4">
    <property type="interactions" value="296"/>
</dbReference>
<accession>E8QXJ4</accession>
<dbReference type="OrthoDB" id="9771883at2"/>
<evidence type="ECO:0000256" key="2">
    <source>
        <dbReference type="PIRSR" id="PIRSR000105-1"/>
    </source>
</evidence>
<dbReference type="GO" id="GO:0006631">
    <property type="term" value="P:fatty acid metabolic process"/>
    <property type="evidence" value="ECO:0007669"/>
    <property type="project" value="InterPro"/>
</dbReference>
<dbReference type="InterPro" id="IPR008927">
    <property type="entry name" value="6-PGluconate_DH-like_C_sf"/>
</dbReference>
<dbReference type="PANTHER" id="PTHR48075">
    <property type="entry name" value="3-HYDROXYACYL-COA DEHYDROGENASE FAMILY PROTEIN"/>
    <property type="match status" value="1"/>
</dbReference>
<dbReference type="SUPFAM" id="SSF51735">
    <property type="entry name" value="NAD(P)-binding Rossmann-fold domains"/>
    <property type="match status" value="1"/>
</dbReference>
<dbReference type="EMBL" id="CP002353">
    <property type="protein sequence ID" value="ADV63042.1"/>
    <property type="molecule type" value="Genomic_DNA"/>
</dbReference>
<dbReference type="FunFam" id="3.40.50.720:FF:000009">
    <property type="entry name" value="Fatty oxidation complex, alpha subunit"/>
    <property type="match status" value="1"/>
</dbReference>
<dbReference type="RefSeq" id="WP_013565330.1">
    <property type="nucleotide sequence ID" value="NC_014962.1"/>
</dbReference>
<feature type="region of interest" description="Disordered" evidence="3">
    <location>
        <begin position="1"/>
        <end position="24"/>
    </location>
</feature>
<reference key="1">
    <citation type="submission" date="2010-11" db="EMBL/GenBank/DDBJ databases">
        <title>The complete sequence of chromosome of Isophaera pallida ATCC 43644.</title>
        <authorList>
            <consortium name="US DOE Joint Genome Institute (JGI-PGF)"/>
            <person name="Lucas S."/>
            <person name="Copeland A."/>
            <person name="Lapidus A."/>
            <person name="Bruce D."/>
            <person name="Goodwin L."/>
            <person name="Pitluck S."/>
            <person name="Kyrpides N."/>
            <person name="Mavromatis K."/>
            <person name="Pagani I."/>
            <person name="Ivanova N."/>
            <person name="Saunders E."/>
            <person name="Brettin T."/>
            <person name="Detter J.C."/>
            <person name="Han C."/>
            <person name="Tapia R."/>
            <person name="Land M."/>
            <person name="Hauser L."/>
            <person name="Markowitz V."/>
            <person name="Cheng J.-F."/>
            <person name="Hugenholtz P."/>
            <person name="Woyke T."/>
            <person name="Wu D."/>
            <person name="Eisen J.A."/>
        </authorList>
    </citation>
    <scope>NUCLEOTIDE SEQUENCE</scope>
    <source>
        <strain>ATCC 43644</strain>
    </source>
</reference>
<dbReference type="GO" id="GO:0070403">
    <property type="term" value="F:NAD+ binding"/>
    <property type="evidence" value="ECO:0007669"/>
    <property type="project" value="InterPro"/>
</dbReference>
<evidence type="ECO:0000256" key="1">
    <source>
        <dbReference type="ARBA" id="ARBA00023002"/>
    </source>
</evidence>
<dbReference type="eggNOG" id="COG1250">
    <property type="taxonomic scope" value="Bacteria"/>
</dbReference>
<dbReference type="GO" id="GO:0003857">
    <property type="term" value="F:(3S)-3-hydroxyacyl-CoA dehydrogenase (NAD+) activity"/>
    <property type="evidence" value="ECO:0007669"/>
    <property type="project" value="UniProtKB-EC"/>
</dbReference>
<dbReference type="InterPro" id="IPR022694">
    <property type="entry name" value="3-OHacyl-CoA_DH"/>
</dbReference>
<dbReference type="InterPro" id="IPR036291">
    <property type="entry name" value="NAD(P)-bd_dom_sf"/>
</dbReference>
<feature type="site" description="Important for catalytic activity" evidence="2">
    <location>
        <position position="162"/>
    </location>
</feature>
<evidence type="ECO:0000313" key="7">
    <source>
        <dbReference type="Proteomes" id="UP000008631"/>
    </source>
</evidence>
<evidence type="ECO:0000259" key="4">
    <source>
        <dbReference type="Pfam" id="PF00725"/>
    </source>
</evidence>
<name>E8QXJ4_ISOPI</name>
<dbReference type="KEGG" id="ipa:Isop_2469"/>
<dbReference type="STRING" id="575540.Isop_2469"/>
<dbReference type="InterPro" id="IPR006176">
    <property type="entry name" value="3-OHacyl-CoA_DH_NAD-bd"/>
</dbReference>
<dbReference type="AlphaFoldDB" id="E8QXJ4"/>
<dbReference type="SUPFAM" id="SSF48179">
    <property type="entry name" value="6-phosphogluconate dehydrogenase C-terminal domain-like"/>
    <property type="match status" value="1"/>
</dbReference>
<dbReference type="PIRSF" id="PIRSF000105">
    <property type="entry name" value="HCDH"/>
    <property type="match status" value="1"/>
</dbReference>
<keyword evidence="7" id="KW-1185">Reference proteome</keyword>
<dbReference type="EC" id="1.1.1.35" evidence="6"/>
<dbReference type="PANTHER" id="PTHR48075:SF5">
    <property type="entry name" value="3-HYDROXYBUTYRYL-COA DEHYDROGENASE"/>
    <property type="match status" value="1"/>
</dbReference>
<dbReference type="Proteomes" id="UP000008631">
    <property type="component" value="Chromosome"/>
</dbReference>
<feature type="domain" description="3-hydroxyacyl-CoA dehydrogenase NAD binding" evidence="5">
    <location>
        <begin position="24"/>
        <end position="206"/>
    </location>
</feature>
<evidence type="ECO:0000256" key="3">
    <source>
        <dbReference type="SAM" id="MobiDB-lite"/>
    </source>
</evidence>
<dbReference type="HOGENOM" id="CLU_009834_2_0_0"/>
<dbReference type="Pfam" id="PF02737">
    <property type="entry name" value="3HCDH_N"/>
    <property type="match status" value="1"/>
</dbReference>